<dbReference type="EMBL" id="GL441846">
    <property type="protein sequence ID" value="EFN64135.1"/>
    <property type="molecule type" value="Genomic_DNA"/>
</dbReference>
<feature type="compositionally biased region" description="Low complexity" evidence="1">
    <location>
        <begin position="245"/>
        <end position="259"/>
    </location>
</feature>
<feature type="compositionally biased region" description="Basic and acidic residues" evidence="1">
    <location>
        <begin position="665"/>
        <end position="691"/>
    </location>
</feature>
<feature type="region of interest" description="Disordered" evidence="1">
    <location>
        <begin position="387"/>
        <end position="409"/>
    </location>
</feature>
<feature type="region of interest" description="Disordered" evidence="1">
    <location>
        <begin position="560"/>
        <end position="716"/>
    </location>
</feature>
<feature type="compositionally biased region" description="Polar residues" evidence="1">
    <location>
        <begin position="633"/>
        <end position="647"/>
    </location>
</feature>
<feature type="compositionally biased region" description="Polar residues" evidence="1">
    <location>
        <begin position="692"/>
        <end position="706"/>
    </location>
</feature>
<gene>
    <name evidence="2" type="ORF">EAG_08236</name>
</gene>
<evidence type="ECO:0000256" key="1">
    <source>
        <dbReference type="SAM" id="MobiDB-lite"/>
    </source>
</evidence>
<dbReference type="STRING" id="104421.E2AQY9"/>
<reference evidence="2 3" key="1">
    <citation type="journal article" date="2010" name="Science">
        <title>Genomic comparison of the ants Camponotus floridanus and Harpegnathos saltator.</title>
        <authorList>
            <person name="Bonasio R."/>
            <person name="Zhang G."/>
            <person name="Ye C."/>
            <person name="Mutti N.S."/>
            <person name="Fang X."/>
            <person name="Qin N."/>
            <person name="Donahue G."/>
            <person name="Yang P."/>
            <person name="Li Q."/>
            <person name="Li C."/>
            <person name="Zhang P."/>
            <person name="Huang Z."/>
            <person name="Berger S.L."/>
            <person name="Reinberg D."/>
            <person name="Wang J."/>
            <person name="Liebig J."/>
        </authorList>
    </citation>
    <scope>NUCLEOTIDE SEQUENCE [LARGE SCALE GENOMIC DNA]</scope>
    <source>
        <strain evidence="3">C129</strain>
    </source>
</reference>
<feature type="compositionally biased region" description="Basic and acidic residues" evidence="1">
    <location>
        <begin position="649"/>
        <end position="658"/>
    </location>
</feature>
<evidence type="ECO:0000313" key="2">
    <source>
        <dbReference type="EMBL" id="EFN64135.1"/>
    </source>
</evidence>
<name>E2AQY9_CAMFO</name>
<dbReference type="OrthoDB" id="6621371at2759"/>
<dbReference type="OMA" id="NKMIFDN"/>
<dbReference type="InParanoid" id="E2AQY9"/>
<feature type="region of interest" description="Disordered" evidence="1">
    <location>
        <begin position="530"/>
        <end position="549"/>
    </location>
</feature>
<keyword evidence="3" id="KW-1185">Reference proteome</keyword>
<dbReference type="AlphaFoldDB" id="E2AQY9"/>
<protein>
    <submittedName>
        <fullName evidence="2">Uncharacterized protein</fullName>
    </submittedName>
</protein>
<proteinExistence type="predicted"/>
<evidence type="ECO:0000313" key="3">
    <source>
        <dbReference type="Proteomes" id="UP000000311"/>
    </source>
</evidence>
<feature type="region of interest" description="Disordered" evidence="1">
    <location>
        <begin position="221"/>
        <end position="313"/>
    </location>
</feature>
<dbReference type="Proteomes" id="UP000000311">
    <property type="component" value="Unassembled WGS sequence"/>
</dbReference>
<sequence length="835" mass="94353">MVVSHREPNISSNIRAIIEQLNLNPVERRRLIDKTRQEGNARCKNFPDDIVTVESQAPKISIGVYGCKDRSTEFRVPDRPITVRKIEIERSRSKVDTRQRLPTQKKEAPLVCQVKIKAPSTQVEREVRMERVTTNEGKFECRSIVTIGPFQNDTVLTKDDNRTRSTTMPVSTKIVPTGHKIIKREHTTRIDSCTIEITRSTKDTVDRTVLVAKEDLPQLESASLNHTAAHHRISVRPKNRRPPRRTVSTTTPSSDVGVSNSPSIPPTIAEDSVDSLEQQKQEQPQSTINNNNMSSTEPPPKTVGVIRKSSSRLSRNSDIFEELESKLSRKTSATSLSPDSLDVTTISQSSAEMATAVEEQQQLEVKWITRKPSNRISKGSDVFEELETKLPRRRSSSNRLSKSPDSLDSAPGCWFSKSTEEAFDKLGEYEEIAKPVTSARRSLLNPISKFTDRVSKSSDSLEAIEPLISDDSIERRRNSFDSRARKSSKIISKSSEDFDILEQNSCIEEDIGQELQKRSSASDINLSRNRRLSKSISKSSESFERIDMNDMKDDVDVEILLEDDGPKTGGRRSTKRMSSESSDNLDVEDRLENRRIRRTPKRMPSTSIVDMIVSGDDHERERRPTPTRKPSRLQKSSESSELGSTDTLDSERRNKSSESTETLDSLEKDLEQDRKDEEITDNVVDKREKNDSWSSRNAAVSDSDQASMGDDTEDSKSLISADNKYYWRQSSEPVSKENLGIQQLLAITIMTRMADNGNNQRGSVMYPKKRQQMSTSQPTSPVAKQEDTKILFDNLLVNSKNDEDLQNMLNGNISEVSTDTKSFKEKLIMFEKLGK</sequence>
<accession>E2AQY9</accession>
<organism evidence="3">
    <name type="scientific">Camponotus floridanus</name>
    <name type="common">Florida carpenter ant</name>
    <dbReference type="NCBI Taxonomy" id="104421"/>
    <lineage>
        <taxon>Eukaryota</taxon>
        <taxon>Metazoa</taxon>
        <taxon>Ecdysozoa</taxon>
        <taxon>Arthropoda</taxon>
        <taxon>Hexapoda</taxon>
        <taxon>Insecta</taxon>
        <taxon>Pterygota</taxon>
        <taxon>Neoptera</taxon>
        <taxon>Endopterygota</taxon>
        <taxon>Hymenoptera</taxon>
        <taxon>Apocrita</taxon>
        <taxon>Aculeata</taxon>
        <taxon>Formicoidea</taxon>
        <taxon>Formicidae</taxon>
        <taxon>Formicinae</taxon>
        <taxon>Camponotus</taxon>
    </lineage>
</organism>
<feature type="compositionally biased region" description="Low complexity" evidence="1">
    <location>
        <begin position="397"/>
        <end position="407"/>
    </location>
</feature>
<feature type="compositionally biased region" description="Basic residues" evidence="1">
    <location>
        <begin position="228"/>
        <end position="244"/>
    </location>
</feature>
<feature type="compositionally biased region" description="Basic and acidic residues" evidence="1">
    <location>
        <begin position="615"/>
        <end position="624"/>
    </location>
</feature>
<feature type="compositionally biased region" description="Polar residues" evidence="1">
    <location>
        <begin position="275"/>
        <end position="296"/>
    </location>
</feature>